<evidence type="ECO:0000256" key="6">
    <source>
        <dbReference type="ARBA" id="ARBA00022695"/>
    </source>
</evidence>
<evidence type="ECO:0000256" key="2">
    <source>
        <dbReference type="ARBA" id="ARBA00005019"/>
    </source>
</evidence>
<keyword evidence="4 11" id="KW-0662">Pyridine nucleotide biosynthesis</keyword>
<dbReference type="InterPro" id="IPR005248">
    <property type="entry name" value="NadD/NMNAT"/>
</dbReference>
<evidence type="ECO:0000256" key="1">
    <source>
        <dbReference type="ARBA" id="ARBA00002324"/>
    </source>
</evidence>
<dbReference type="GO" id="GO:0004515">
    <property type="term" value="F:nicotinate-nucleotide adenylyltransferase activity"/>
    <property type="evidence" value="ECO:0007669"/>
    <property type="project" value="UniProtKB-UniRule"/>
</dbReference>
<dbReference type="NCBIfam" id="TIGR00482">
    <property type="entry name" value="nicotinate (nicotinamide) nucleotide adenylyltransferase"/>
    <property type="match status" value="1"/>
</dbReference>
<dbReference type="InterPro" id="IPR004821">
    <property type="entry name" value="Cyt_trans-like"/>
</dbReference>
<dbReference type="AlphaFoldDB" id="A0A930HL99"/>
<organism evidence="13 14">
    <name type="scientific">Prevotella aurantiaca</name>
    <dbReference type="NCBI Taxonomy" id="596085"/>
    <lineage>
        <taxon>Bacteria</taxon>
        <taxon>Pseudomonadati</taxon>
        <taxon>Bacteroidota</taxon>
        <taxon>Bacteroidia</taxon>
        <taxon>Bacteroidales</taxon>
        <taxon>Prevotellaceae</taxon>
        <taxon>Prevotella</taxon>
    </lineage>
</organism>
<evidence type="ECO:0000256" key="3">
    <source>
        <dbReference type="ARBA" id="ARBA00009014"/>
    </source>
</evidence>
<dbReference type="PANTHER" id="PTHR39321:SF3">
    <property type="entry name" value="PHOSPHOPANTETHEINE ADENYLYLTRANSFERASE"/>
    <property type="match status" value="1"/>
</dbReference>
<keyword evidence="9 11" id="KW-0520">NAD</keyword>
<protein>
    <recommendedName>
        <fullName evidence="11">Probable nicotinate-nucleotide adenylyltransferase</fullName>
        <ecNumber evidence="11">2.7.7.18</ecNumber>
    </recommendedName>
    <alternativeName>
        <fullName evidence="11">Deamido-NAD(+) diphosphorylase</fullName>
    </alternativeName>
    <alternativeName>
        <fullName evidence="11">Deamido-NAD(+) pyrophosphorylase</fullName>
    </alternativeName>
    <alternativeName>
        <fullName evidence="11">Nicotinate mononucleotide adenylyltransferase</fullName>
        <shortName evidence="11">NaMN adenylyltransferase</shortName>
    </alternativeName>
</protein>
<dbReference type="Pfam" id="PF01467">
    <property type="entry name" value="CTP_transf_like"/>
    <property type="match status" value="1"/>
</dbReference>
<dbReference type="GO" id="GO:0005524">
    <property type="term" value="F:ATP binding"/>
    <property type="evidence" value="ECO:0007669"/>
    <property type="project" value="UniProtKB-KW"/>
</dbReference>
<gene>
    <name evidence="11" type="primary">nadD</name>
    <name evidence="13" type="ORF">HXN26_03340</name>
</gene>
<dbReference type="CDD" id="cd02165">
    <property type="entry name" value="NMNAT"/>
    <property type="match status" value="1"/>
</dbReference>
<proteinExistence type="inferred from homology"/>
<comment type="pathway">
    <text evidence="2 11">Cofactor biosynthesis; NAD(+) biosynthesis; deamido-NAD(+) from nicotinate D-ribonucleotide: step 1/1.</text>
</comment>
<evidence type="ECO:0000256" key="5">
    <source>
        <dbReference type="ARBA" id="ARBA00022679"/>
    </source>
</evidence>
<evidence type="ECO:0000256" key="9">
    <source>
        <dbReference type="ARBA" id="ARBA00023027"/>
    </source>
</evidence>
<keyword evidence="5 11" id="KW-0808">Transferase</keyword>
<dbReference type="PANTHER" id="PTHR39321">
    <property type="entry name" value="NICOTINATE-NUCLEOTIDE ADENYLYLTRANSFERASE-RELATED"/>
    <property type="match status" value="1"/>
</dbReference>
<evidence type="ECO:0000256" key="4">
    <source>
        <dbReference type="ARBA" id="ARBA00022642"/>
    </source>
</evidence>
<dbReference type="HAMAP" id="MF_00244">
    <property type="entry name" value="NaMN_adenylyltr"/>
    <property type="match status" value="1"/>
</dbReference>
<sequence>MKVGIYGGSFNPIHKGHIKLAAIFLQQVGLDEVWFMVSPQNPFKINDKLLDDKLRLQLVKSALAGQKGMVACDYEFQLPKPSYTWDTLQRLSSDFPTYEFVLLIGGDNWQTFDKWYHAEDILANYRVAVYPRKNDETEEKCSKIPSVNVTLLDIPLINISSTDIRERIEAGQSIKGLVSECIEKDVERYYKGE</sequence>
<dbReference type="EC" id="2.7.7.18" evidence="11"/>
<evidence type="ECO:0000259" key="12">
    <source>
        <dbReference type="Pfam" id="PF01467"/>
    </source>
</evidence>
<evidence type="ECO:0000256" key="11">
    <source>
        <dbReference type="HAMAP-Rule" id="MF_00244"/>
    </source>
</evidence>
<comment type="caution">
    <text evidence="13">The sequence shown here is derived from an EMBL/GenBank/DDBJ whole genome shotgun (WGS) entry which is preliminary data.</text>
</comment>
<evidence type="ECO:0000256" key="8">
    <source>
        <dbReference type="ARBA" id="ARBA00022840"/>
    </source>
</evidence>
<evidence type="ECO:0000313" key="13">
    <source>
        <dbReference type="EMBL" id="MBF1383882.1"/>
    </source>
</evidence>
<keyword evidence="7 11" id="KW-0547">Nucleotide-binding</keyword>
<dbReference type="Proteomes" id="UP000771736">
    <property type="component" value="Unassembled WGS sequence"/>
</dbReference>
<accession>A0A930HL99</accession>
<comment type="similarity">
    <text evidence="3 11">Belongs to the NadD family.</text>
</comment>
<keyword evidence="6 11" id="KW-0548">Nucleotidyltransferase</keyword>
<keyword evidence="8 11" id="KW-0067">ATP-binding</keyword>
<evidence type="ECO:0000256" key="10">
    <source>
        <dbReference type="ARBA" id="ARBA00048721"/>
    </source>
</evidence>
<name>A0A930HL99_9BACT</name>
<dbReference type="SUPFAM" id="SSF52374">
    <property type="entry name" value="Nucleotidylyl transferase"/>
    <property type="match status" value="1"/>
</dbReference>
<dbReference type="RefSeq" id="WP_273158711.1">
    <property type="nucleotide sequence ID" value="NZ_JABZSJ010000011.1"/>
</dbReference>
<dbReference type="EMBL" id="JABZSJ010000011">
    <property type="protein sequence ID" value="MBF1383882.1"/>
    <property type="molecule type" value="Genomic_DNA"/>
</dbReference>
<evidence type="ECO:0000256" key="7">
    <source>
        <dbReference type="ARBA" id="ARBA00022741"/>
    </source>
</evidence>
<dbReference type="InterPro" id="IPR014729">
    <property type="entry name" value="Rossmann-like_a/b/a_fold"/>
</dbReference>
<dbReference type="Gene3D" id="3.40.50.620">
    <property type="entry name" value="HUPs"/>
    <property type="match status" value="1"/>
</dbReference>
<comment type="function">
    <text evidence="1 11">Catalyzes the reversible adenylation of nicotinate mononucleotide (NaMN) to nicotinic acid adenine dinucleotide (NaAD).</text>
</comment>
<reference evidence="13" key="1">
    <citation type="submission" date="2020-04" db="EMBL/GenBank/DDBJ databases">
        <title>Deep metagenomics examines the oral microbiome during advanced dental caries in children, revealing novel taxa and co-occurrences with host molecules.</title>
        <authorList>
            <person name="Baker J.L."/>
            <person name="Morton J.T."/>
            <person name="Dinis M."/>
            <person name="Alvarez R."/>
            <person name="Tran N.C."/>
            <person name="Knight R."/>
            <person name="Edlund A."/>
        </authorList>
    </citation>
    <scope>NUCLEOTIDE SEQUENCE</scope>
    <source>
        <strain evidence="13">JCVI_44_bin.5</strain>
    </source>
</reference>
<evidence type="ECO:0000313" key="14">
    <source>
        <dbReference type="Proteomes" id="UP000771736"/>
    </source>
</evidence>
<comment type="catalytic activity">
    <reaction evidence="10 11">
        <text>nicotinate beta-D-ribonucleotide + ATP + H(+) = deamido-NAD(+) + diphosphate</text>
        <dbReference type="Rhea" id="RHEA:22860"/>
        <dbReference type="ChEBI" id="CHEBI:15378"/>
        <dbReference type="ChEBI" id="CHEBI:30616"/>
        <dbReference type="ChEBI" id="CHEBI:33019"/>
        <dbReference type="ChEBI" id="CHEBI:57502"/>
        <dbReference type="ChEBI" id="CHEBI:58437"/>
        <dbReference type="EC" id="2.7.7.18"/>
    </reaction>
</comment>
<dbReference type="NCBIfam" id="TIGR00125">
    <property type="entry name" value="cyt_tran_rel"/>
    <property type="match status" value="1"/>
</dbReference>
<feature type="domain" description="Cytidyltransferase-like" evidence="12">
    <location>
        <begin position="5"/>
        <end position="167"/>
    </location>
</feature>
<dbReference type="GO" id="GO:0009435">
    <property type="term" value="P:NAD+ biosynthetic process"/>
    <property type="evidence" value="ECO:0007669"/>
    <property type="project" value="UniProtKB-UniRule"/>
</dbReference>